<dbReference type="EMBL" id="BMAT01004494">
    <property type="protein sequence ID" value="GFR74643.1"/>
    <property type="molecule type" value="Genomic_DNA"/>
</dbReference>
<evidence type="ECO:0000256" key="7">
    <source>
        <dbReference type="ARBA" id="ARBA00022840"/>
    </source>
</evidence>
<evidence type="ECO:0000313" key="12">
    <source>
        <dbReference type="Proteomes" id="UP000762676"/>
    </source>
</evidence>
<evidence type="ECO:0000256" key="1">
    <source>
        <dbReference type="ARBA" id="ARBA00001946"/>
    </source>
</evidence>
<evidence type="ECO:0000256" key="8">
    <source>
        <dbReference type="ARBA" id="ARBA00022842"/>
    </source>
</evidence>
<comment type="catalytic activity">
    <reaction evidence="9">
        <text>adenosine(37) in tRNA + dimethylallyl diphosphate = N(6)-dimethylallyladenosine(37) in tRNA + diphosphate</text>
        <dbReference type="Rhea" id="RHEA:26482"/>
        <dbReference type="Rhea" id="RHEA-COMP:10162"/>
        <dbReference type="Rhea" id="RHEA-COMP:10375"/>
        <dbReference type="ChEBI" id="CHEBI:33019"/>
        <dbReference type="ChEBI" id="CHEBI:57623"/>
        <dbReference type="ChEBI" id="CHEBI:74411"/>
        <dbReference type="ChEBI" id="CHEBI:74415"/>
        <dbReference type="EC" id="2.5.1.75"/>
    </reaction>
</comment>
<dbReference type="InterPro" id="IPR039657">
    <property type="entry name" value="Dimethylallyltransferase"/>
</dbReference>
<dbReference type="Proteomes" id="UP000762676">
    <property type="component" value="Unassembled WGS sequence"/>
</dbReference>
<keyword evidence="8" id="KW-0460">Magnesium</keyword>
<accession>A0AAV4FPJ6</accession>
<evidence type="ECO:0000313" key="11">
    <source>
        <dbReference type="EMBL" id="GFR74643.1"/>
    </source>
</evidence>
<dbReference type="EC" id="2.5.1.75" evidence="3"/>
<dbReference type="PANTHER" id="PTHR11088:SF60">
    <property type="entry name" value="TRNA DIMETHYLALLYLTRANSFERASE"/>
    <property type="match status" value="1"/>
</dbReference>
<dbReference type="AlphaFoldDB" id="A0AAV4FPJ6"/>
<organism evidence="11 12">
    <name type="scientific">Elysia marginata</name>
    <dbReference type="NCBI Taxonomy" id="1093978"/>
    <lineage>
        <taxon>Eukaryota</taxon>
        <taxon>Metazoa</taxon>
        <taxon>Spiralia</taxon>
        <taxon>Lophotrochozoa</taxon>
        <taxon>Mollusca</taxon>
        <taxon>Gastropoda</taxon>
        <taxon>Heterobranchia</taxon>
        <taxon>Euthyneura</taxon>
        <taxon>Panpulmonata</taxon>
        <taxon>Sacoglossa</taxon>
        <taxon>Placobranchoidea</taxon>
        <taxon>Plakobranchidae</taxon>
        <taxon>Elysia</taxon>
    </lineage>
</organism>
<keyword evidence="6 10" id="KW-0547">Nucleotide-binding</keyword>
<dbReference type="SUPFAM" id="SSF52540">
    <property type="entry name" value="P-loop containing nucleoside triphosphate hydrolases"/>
    <property type="match status" value="2"/>
</dbReference>
<evidence type="ECO:0000256" key="4">
    <source>
        <dbReference type="ARBA" id="ARBA00022679"/>
    </source>
</evidence>
<comment type="caution">
    <text evidence="11">The sequence shown here is derived from an EMBL/GenBank/DDBJ whole genome shotgun (WGS) entry which is preliminary data.</text>
</comment>
<dbReference type="Gene3D" id="3.40.50.300">
    <property type="entry name" value="P-loop containing nucleotide triphosphate hydrolases"/>
    <property type="match status" value="1"/>
</dbReference>
<evidence type="ECO:0000256" key="6">
    <source>
        <dbReference type="ARBA" id="ARBA00022741"/>
    </source>
</evidence>
<protein>
    <recommendedName>
        <fullName evidence="3">tRNA dimethylallyltransferase</fullName>
        <ecNumber evidence="3">2.5.1.75</ecNumber>
    </recommendedName>
</protein>
<comment type="similarity">
    <text evidence="2 10">Belongs to the IPP transferase family.</text>
</comment>
<dbReference type="HAMAP" id="MF_00185">
    <property type="entry name" value="IPP_trans"/>
    <property type="match status" value="1"/>
</dbReference>
<gene>
    <name evidence="11" type="ORF">ElyMa_002168500</name>
</gene>
<dbReference type="InterPro" id="IPR018022">
    <property type="entry name" value="IPT"/>
</dbReference>
<evidence type="ECO:0000256" key="2">
    <source>
        <dbReference type="ARBA" id="ARBA00005842"/>
    </source>
</evidence>
<evidence type="ECO:0000256" key="10">
    <source>
        <dbReference type="RuleBase" id="RU003785"/>
    </source>
</evidence>
<dbReference type="Gene3D" id="1.10.20.140">
    <property type="match status" value="1"/>
</dbReference>
<keyword evidence="12" id="KW-1185">Reference proteome</keyword>
<dbReference type="GO" id="GO:0052381">
    <property type="term" value="F:tRNA dimethylallyltransferase activity"/>
    <property type="evidence" value="ECO:0007669"/>
    <property type="project" value="UniProtKB-EC"/>
</dbReference>
<dbReference type="GO" id="GO:0005524">
    <property type="term" value="F:ATP binding"/>
    <property type="evidence" value="ECO:0007669"/>
    <property type="project" value="UniProtKB-KW"/>
</dbReference>
<keyword evidence="5" id="KW-0819">tRNA processing</keyword>
<evidence type="ECO:0000256" key="3">
    <source>
        <dbReference type="ARBA" id="ARBA00012665"/>
    </source>
</evidence>
<comment type="cofactor">
    <cofactor evidence="1">
        <name>Mg(2+)</name>
        <dbReference type="ChEBI" id="CHEBI:18420"/>
    </cofactor>
</comment>
<evidence type="ECO:0000256" key="9">
    <source>
        <dbReference type="ARBA" id="ARBA00049563"/>
    </source>
</evidence>
<keyword evidence="7 10" id="KW-0067">ATP-binding</keyword>
<dbReference type="InterPro" id="IPR027417">
    <property type="entry name" value="P-loop_NTPase"/>
</dbReference>
<sequence length="304" mass="34959">MVQSKTKQIIAVLGPTAVGKTQFSIELARFLNTEIISADSRQFYKEMSIGTAVPTKEDLQKVPHHFIQHISIQQVYTAGDYQQEALQTLEKLFEQHNTLILTGGSGLYIDALLYGLDTFPEVDPTIRKNLNAQFQKEGIAPLQEQLGHLDLETFAQIDIQNPRRLIRALEVCIGTGVPFSSFKKKPDKTKRNFQILKIGIKLQRETLYKNIDSRVLKMMENGLVEEARRLYPMRQINALQTVGYKELFRHFDGDISLIQAIEDIQKNTRRYAKRQLTWLRKKPDINWILPSDSPSEYIENLGEL</sequence>
<dbReference type="GO" id="GO:0006400">
    <property type="term" value="P:tRNA modification"/>
    <property type="evidence" value="ECO:0007669"/>
    <property type="project" value="TreeGrafter"/>
</dbReference>
<keyword evidence="4 10" id="KW-0808">Transferase</keyword>
<name>A0AAV4FPJ6_9GAST</name>
<proteinExistence type="inferred from homology"/>
<dbReference type="PANTHER" id="PTHR11088">
    <property type="entry name" value="TRNA DIMETHYLALLYLTRANSFERASE"/>
    <property type="match status" value="1"/>
</dbReference>
<evidence type="ECO:0000256" key="5">
    <source>
        <dbReference type="ARBA" id="ARBA00022694"/>
    </source>
</evidence>
<reference evidence="11 12" key="1">
    <citation type="journal article" date="2021" name="Elife">
        <title>Chloroplast acquisition without the gene transfer in kleptoplastic sea slugs, Plakobranchus ocellatus.</title>
        <authorList>
            <person name="Maeda T."/>
            <person name="Takahashi S."/>
            <person name="Yoshida T."/>
            <person name="Shimamura S."/>
            <person name="Takaki Y."/>
            <person name="Nagai Y."/>
            <person name="Toyoda A."/>
            <person name="Suzuki Y."/>
            <person name="Arimoto A."/>
            <person name="Ishii H."/>
            <person name="Satoh N."/>
            <person name="Nishiyama T."/>
            <person name="Hasebe M."/>
            <person name="Maruyama T."/>
            <person name="Minagawa J."/>
            <person name="Obokata J."/>
            <person name="Shigenobu S."/>
        </authorList>
    </citation>
    <scope>NUCLEOTIDE SEQUENCE [LARGE SCALE GENOMIC DNA]</scope>
</reference>
<dbReference type="NCBIfam" id="TIGR00174">
    <property type="entry name" value="miaA"/>
    <property type="match status" value="1"/>
</dbReference>
<dbReference type="Pfam" id="PF01715">
    <property type="entry name" value="IPPT"/>
    <property type="match status" value="1"/>
</dbReference>